<evidence type="ECO:0000313" key="5">
    <source>
        <dbReference type="Proteomes" id="UP000525686"/>
    </source>
</evidence>
<dbReference type="SUPFAM" id="SSF101898">
    <property type="entry name" value="NHL repeat"/>
    <property type="match status" value="1"/>
</dbReference>
<sequence>MNDGSPAPRRARVRAPELIGKGGWINTGGKDLKLADFRGRTLILDFWTFCCVNCLHVIDELRELEKKHRDTLVVVGVHSPKFVHEAEHQAVVDAVERYGVHHPVLDDPELVTWKQYAVRAWPTLVVIDPEGYVVAQHAGEGHVHAIAKLVAELEEEHAAKGTLRRGEGPYVPPEPTPGDLRFPGKALRLPGGTFLVSDTTRHALVELAADGETVLRRIGSGERGLVDGPADRAAFNEPQGLALLPDGRIAVADTVNHALRVLDPDSGTVGTLAGTGQQWWQGGATSGPAREVSLSSPWDVAWFGDRLWIAMAGVHQLWTYDPAAGTVAVAAGTTNEGLVDGPADEAWFAQPSGLAAAEDRLWIADSETSALRWIDADGNVTTAVGTGLFDFGHRDGAAEQALLQHPLGVTALPDGSVAVADTYNHALRRYDPATGEVTTLATDLREPSDAVLAEDGEILVVESARHRLTRLRLPEEAVKVASVAHRTQRQATEVAPGELDLDVVFQAPNGQKLDTRYGPSTRLLVSATPPELLADGEGQGTDLRRRLRLAADVPEGVLHVSAMAASCDDDPDNPYPACHVHQQDWGVPVRVVPNGATRLPLVLAGLDADA</sequence>
<keyword evidence="1" id="KW-0677">Repeat</keyword>
<proteinExistence type="predicted"/>
<dbReference type="InterPro" id="IPR036249">
    <property type="entry name" value="Thioredoxin-like_sf"/>
</dbReference>
<name>A0A7W3WLJ1_9ACTN</name>
<accession>A0A7W3WLJ1</accession>
<evidence type="ECO:0000313" key="4">
    <source>
        <dbReference type="EMBL" id="MBB1254571.1"/>
    </source>
</evidence>
<dbReference type="Gene3D" id="2.120.10.30">
    <property type="entry name" value="TolB, C-terminal domain"/>
    <property type="match status" value="2"/>
</dbReference>
<evidence type="ECO:0000259" key="3">
    <source>
        <dbReference type="PROSITE" id="PS51352"/>
    </source>
</evidence>
<dbReference type="RefSeq" id="WP_181354576.1">
    <property type="nucleotide sequence ID" value="NZ_JABJWZ010000121.1"/>
</dbReference>
<evidence type="ECO:0000256" key="2">
    <source>
        <dbReference type="PROSITE-ProRule" id="PRU00504"/>
    </source>
</evidence>
<evidence type="ECO:0000256" key="1">
    <source>
        <dbReference type="ARBA" id="ARBA00022737"/>
    </source>
</evidence>
<dbReference type="PROSITE" id="PS51125">
    <property type="entry name" value="NHL"/>
    <property type="match status" value="1"/>
</dbReference>
<dbReference type="SUPFAM" id="SSF52833">
    <property type="entry name" value="Thioredoxin-like"/>
    <property type="match status" value="1"/>
</dbReference>
<feature type="repeat" description="NHL" evidence="2">
    <location>
        <begin position="235"/>
        <end position="265"/>
    </location>
</feature>
<dbReference type="InterPro" id="IPR045302">
    <property type="entry name" value="NHL2_NHL_rpt_dom"/>
</dbReference>
<dbReference type="PANTHER" id="PTHR46388:SF2">
    <property type="entry name" value="NHL REPEAT-CONTAINING PROTEIN 2"/>
    <property type="match status" value="1"/>
</dbReference>
<organism evidence="4 5">
    <name type="scientific">Streptomyces alkaliterrae</name>
    <dbReference type="NCBI Taxonomy" id="2213162"/>
    <lineage>
        <taxon>Bacteria</taxon>
        <taxon>Bacillati</taxon>
        <taxon>Actinomycetota</taxon>
        <taxon>Actinomycetes</taxon>
        <taxon>Kitasatosporales</taxon>
        <taxon>Streptomycetaceae</taxon>
        <taxon>Streptomyces</taxon>
    </lineage>
</organism>
<dbReference type="InterPro" id="IPR011042">
    <property type="entry name" value="6-blade_b-propeller_TolB-like"/>
</dbReference>
<gene>
    <name evidence="4" type="ORF">H3146_14540</name>
</gene>
<dbReference type="InterPro" id="IPR012336">
    <property type="entry name" value="Thioredoxin-like_fold"/>
</dbReference>
<dbReference type="PANTHER" id="PTHR46388">
    <property type="entry name" value="NHL REPEAT-CONTAINING PROTEIN 2"/>
    <property type="match status" value="1"/>
</dbReference>
<dbReference type="EMBL" id="JABJWZ010000121">
    <property type="protein sequence ID" value="MBB1254571.1"/>
    <property type="molecule type" value="Genomic_DNA"/>
</dbReference>
<dbReference type="InterPro" id="IPR013766">
    <property type="entry name" value="Thioredoxin_domain"/>
</dbReference>
<protein>
    <submittedName>
        <fullName evidence="4">Redoxin domain-containing protein</fullName>
    </submittedName>
</protein>
<dbReference type="Pfam" id="PF01436">
    <property type="entry name" value="NHL"/>
    <property type="match status" value="2"/>
</dbReference>
<dbReference type="AlphaFoldDB" id="A0A7W3WLJ1"/>
<dbReference type="CDD" id="cd14951">
    <property type="entry name" value="NHL-2_like"/>
    <property type="match status" value="1"/>
</dbReference>
<dbReference type="InterPro" id="IPR001258">
    <property type="entry name" value="NHL_repeat"/>
</dbReference>
<comment type="caution">
    <text evidence="4">The sequence shown here is derived from an EMBL/GenBank/DDBJ whole genome shotgun (WGS) entry which is preliminary data.</text>
</comment>
<feature type="domain" description="Thioredoxin" evidence="3">
    <location>
        <begin position="1"/>
        <end position="155"/>
    </location>
</feature>
<dbReference type="Pfam" id="PF13905">
    <property type="entry name" value="Thioredoxin_8"/>
    <property type="match status" value="1"/>
</dbReference>
<dbReference type="Proteomes" id="UP000525686">
    <property type="component" value="Unassembled WGS sequence"/>
</dbReference>
<dbReference type="Gene3D" id="3.40.30.10">
    <property type="entry name" value="Glutaredoxin"/>
    <property type="match status" value="1"/>
</dbReference>
<reference evidence="5" key="1">
    <citation type="submission" date="2020-05" db="EMBL/GenBank/DDBJ databases">
        <title>Classification of alakaliphilic streptomycetes isolated from an alkaline soil next to Lonar Crater, India and a proposal for the recognition of Streptomyces alkaliterrae sp. nov.</title>
        <authorList>
            <person name="Golinska P."/>
        </authorList>
    </citation>
    <scope>NUCLEOTIDE SEQUENCE [LARGE SCALE GENOMIC DNA]</scope>
    <source>
        <strain evidence="5">OF3</strain>
    </source>
</reference>
<dbReference type="PROSITE" id="PS51352">
    <property type="entry name" value="THIOREDOXIN_2"/>
    <property type="match status" value="1"/>
</dbReference>